<evidence type="ECO:0000313" key="2">
    <source>
        <dbReference type="EMBL" id="KAK1665704.1"/>
    </source>
</evidence>
<dbReference type="PANTHER" id="PTHR47150">
    <property type="entry name" value="OS12G0169200 PROTEIN"/>
    <property type="match status" value="1"/>
</dbReference>
<sequence length="357" mass="39345">MVPDPSGIVVMGDGCFFLASILLEHLHSFPDEALGEPFFHPDGVIRPSRAPGSSFSFGIGPKFIRRSHAIPGPGGARGLGRVKSGEGPDLSVTRRTNPTATSLKISPPLVSLSPRHHPAGLLPRFRRPSFLPIFRLFGRRSICSSAGLLAPRRSRLGLPRPRPSGVRPFASPAMDSDEEEEQMFVELMQEEMAAAAHDEHMMILGCLASMYAGLATGRRGGSARGRRKCKSRQRMEGYCMLYADYFADNPLHDARRIALVVGFSSLQKCTVAMRMLAYGAPGDTADDYLRMAESTALECFYRFCRAVIAVFGDYYLRSPTVEDTERILATNEARGFPGMLGSIGMHWQWKNCPFAWQ</sequence>
<dbReference type="Pfam" id="PF04827">
    <property type="entry name" value="Plant_tran"/>
    <property type="match status" value="1"/>
</dbReference>
<feature type="region of interest" description="Disordered" evidence="1">
    <location>
        <begin position="154"/>
        <end position="175"/>
    </location>
</feature>
<keyword evidence="3" id="KW-1185">Reference proteome</keyword>
<feature type="compositionally biased region" description="Low complexity" evidence="1">
    <location>
        <begin position="154"/>
        <end position="165"/>
    </location>
</feature>
<dbReference type="Proteomes" id="UP001231189">
    <property type="component" value="Unassembled WGS sequence"/>
</dbReference>
<dbReference type="EMBL" id="JAUUTY010000003">
    <property type="protein sequence ID" value="KAK1665704.1"/>
    <property type="molecule type" value="Genomic_DNA"/>
</dbReference>
<feature type="region of interest" description="Disordered" evidence="1">
    <location>
        <begin position="70"/>
        <end position="96"/>
    </location>
</feature>
<dbReference type="PANTHER" id="PTHR47150:SF6">
    <property type="entry name" value="OS01G0872900 PROTEIN"/>
    <property type="match status" value="1"/>
</dbReference>
<comment type="caution">
    <text evidence="2">The sequence shown here is derived from an EMBL/GenBank/DDBJ whole genome shotgun (WGS) entry which is preliminary data.</text>
</comment>
<reference evidence="2" key="1">
    <citation type="submission" date="2023-07" db="EMBL/GenBank/DDBJ databases">
        <title>A chromosome-level genome assembly of Lolium multiflorum.</title>
        <authorList>
            <person name="Chen Y."/>
            <person name="Copetti D."/>
            <person name="Kolliker R."/>
            <person name="Studer B."/>
        </authorList>
    </citation>
    <scope>NUCLEOTIDE SEQUENCE</scope>
    <source>
        <strain evidence="2">02402/16</strain>
        <tissue evidence="2">Leaf</tissue>
    </source>
</reference>
<organism evidence="2 3">
    <name type="scientific">Lolium multiflorum</name>
    <name type="common">Italian ryegrass</name>
    <name type="synonym">Lolium perenne subsp. multiflorum</name>
    <dbReference type="NCBI Taxonomy" id="4521"/>
    <lineage>
        <taxon>Eukaryota</taxon>
        <taxon>Viridiplantae</taxon>
        <taxon>Streptophyta</taxon>
        <taxon>Embryophyta</taxon>
        <taxon>Tracheophyta</taxon>
        <taxon>Spermatophyta</taxon>
        <taxon>Magnoliopsida</taxon>
        <taxon>Liliopsida</taxon>
        <taxon>Poales</taxon>
        <taxon>Poaceae</taxon>
        <taxon>BOP clade</taxon>
        <taxon>Pooideae</taxon>
        <taxon>Poodae</taxon>
        <taxon>Poeae</taxon>
        <taxon>Poeae Chloroplast Group 2 (Poeae type)</taxon>
        <taxon>Loliodinae</taxon>
        <taxon>Loliinae</taxon>
        <taxon>Lolium</taxon>
    </lineage>
</organism>
<dbReference type="AlphaFoldDB" id="A0AAD8SX75"/>
<proteinExistence type="predicted"/>
<gene>
    <name evidence="2" type="ORF">QYE76_053863</name>
</gene>
<protein>
    <submittedName>
        <fullName evidence="2">Uncharacterized protein</fullName>
    </submittedName>
</protein>
<name>A0AAD8SX75_LOLMU</name>
<evidence type="ECO:0000256" key="1">
    <source>
        <dbReference type="SAM" id="MobiDB-lite"/>
    </source>
</evidence>
<dbReference type="InterPro" id="IPR006912">
    <property type="entry name" value="Harbinger_derived_prot"/>
</dbReference>
<evidence type="ECO:0000313" key="3">
    <source>
        <dbReference type="Proteomes" id="UP001231189"/>
    </source>
</evidence>
<accession>A0AAD8SX75</accession>